<proteinExistence type="predicted"/>
<dbReference type="KEGG" id="nta:107801234"/>
<keyword evidence="1" id="KW-0808">Transferase</keyword>
<accession>A0A1S4ATU6</accession>
<dbReference type="OrthoDB" id="1301775at2759"/>
<evidence type="ECO:0000313" key="2">
    <source>
        <dbReference type="RefSeq" id="XP_016480006.1"/>
    </source>
</evidence>
<dbReference type="PANTHER" id="PTHR48044">
    <property type="entry name" value="GLYCOSYLTRANSFERASE"/>
    <property type="match status" value="1"/>
</dbReference>
<dbReference type="PaxDb" id="4097-A0A1S4ATU6"/>
<dbReference type="SUPFAM" id="SSF53756">
    <property type="entry name" value="UDP-Glycosyltransferase/glycogen phosphorylase"/>
    <property type="match status" value="1"/>
</dbReference>
<dbReference type="Pfam" id="PF00201">
    <property type="entry name" value="UDPGT"/>
    <property type="match status" value="1"/>
</dbReference>
<evidence type="ECO:0000256" key="1">
    <source>
        <dbReference type="ARBA" id="ARBA00022679"/>
    </source>
</evidence>
<gene>
    <name evidence="2" type="primary">LOC107801234</name>
</gene>
<dbReference type="InterPro" id="IPR002213">
    <property type="entry name" value="UDP_glucos_trans"/>
</dbReference>
<dbReference type="GO" id="GO:1901135">
    <property type="term" value="P:carbohydrate derivative metabolic process"/>
    <property type="evidence" value="ECO:0007669"/>
    <property type="project" value="UniProtKB-ARBA"/>
</dbReference>
<dbReference type="PANTHER" id="PTHR48044:SF11">
    <property type="entry name" value="GLYCOSYLTRANSFERASE"/>
    <property type="match status" value="1"/>
</dbReference>
<organism evidence="2">
    <name type="scientific">Nicotiana tabacum</name>
    <name type="common">Common tobacco</name>
    <dbReference type="NCBI Taxonomy" id="4097"/>
    <lineage>
        <taxon>Eukaryota</taxon>
        <taxon>Viridiplantae</taxon>
        <taxon>Streptophyta</taxon>
        <taxon>Embryophyta</taxon>
        <taxon>Tracheophyta</taxon>
        <taxon>Spermatophyta</taxon>
        <taxon>Magnoliopsida</taxon>
        <taxon>eudicotyledons</taxon>
        <taxon>Gunneridae</taxon>
        <taxon>Pentapetalae</taxon>
        <taxon>asterids</taxon>
        <taxon>lamiids</taxon>
        <taxon>Solanales</taxon>
        <taxon>Solanaceae</taxon>
        <taxon>Nicotianoideae</taxon>
        <taxon>Nicotianeae</taxon>
        <taxon>Nicotiana</taxon>
    </lineage>
</organism>
<dbReference type="GO" id="GO:0008194">
    <property type="term" value="F:UDP-glycosyltransferase activity"/>
    <property type="evidence" value="ECO:0007669"/>
    <property type="project" value="InterPro"/>
</dbReference>
<dbReference type="OMA" id="EGHATNC"/>
<sequence length="162" mass="18111">MGVEKFEEKDGNKIELPEGFEERVEGRGMVVRNWVPQLEILGHPSTGGLLSDCEWNSCLKSISKGVPIAAWPNNADQPYNADFVTSCVRSWARKEELVTATAVEKAVKTLMGTPEGEEMRQRVVELRNKINNSVSLQARKWNLSLPDNCVGLKKTRKMPNLG</sequence>
<dbReference type="SMR" id="A0A1S4ATU6"/>
<protein>
    <submittedName>
        <fullName evidence="2">Zeatin O-glucosyltransferase-like</fullName>
    </submittedName>
</protein>
<dbReference type="AlphaFoldDB" id="A0A1S4ATU6"/>
<dbReference type="Gene3D" id="3.40.50.2000">
    <property type="entry name" value="Glycogen Phosphorylase B"/>
    <property type="match status" value="1"/>
</dbReference>
<reference evidence="2" key="1">
    <citation type="submission" date="2025-08" db="UniProtKB">
        <authorList>
            <consortium name="RefSeq"/>
        </authorList>
    </citation>
    <scope>IDENTIFICATION</scope>
</reference>
<name>A0A1S4ATU6_TOBAC</name>
<dbReference type="RefSeq" id="XP_016480006.1">
    <property type="nucleotide sequence ID" value="XM_016624520.1"/>
</dbReference>